<dbReference type="GO" id="GO:0008270">
    <property type="term" value="F:zinc ion binding"/>
    <property type="evidence" value="ECO:0007669"/>
    <property type="project" value="UniProtKB-KW"/>
</dbReference>
<dbReference type="AlphaFoldDB" id="A0A2T5J3Q6"/>
<keyword evidence="1" id="KW-0479">Metal-binding</keyword>
<dbReference type="Pfam" id="PF01258">
    <property type="entry name" value="zf-dskA_traR"/>
    <property type="match status" value="1"/>
</dbReference>
<dbReference type="OrthoDB" id="9811543at2"/>
<feature type="domain" description="Zinc finger DksA/TraR C4-type" evidence="5">
    <location>
        <begin position="31"/>
        <end position="63"/>
    </location>
</feature>
<name>A0A2T5J3Q6_9GAMM</name>
<evidence type="ECO:0000256" key="4">
    <source>
        <dbReference type="PROSITE-ProRule" id="PRU00510"/>
    </source>
</evidence>
<evidence type="ECO:0000256" key="1">
    <source>
        <dbReference type="ARBA" id="ARBA00022723"/>
    </source>
</evidence>
<keyword evidence="7" id="KW-1185">Reference proteome</keyword>
<reference evidence="6 7" key="1">
    <citation type="submission" date="2018-04" db="EMBL/GenBank/DDBJ databases">
        <title>Genomic Encyclopedia of Archaeal and Bacterial Type Strains, Phase II (KMG-II): from individual species to whole genera.</title>
        <authorList>
            <person name="Goeker M."/>
        </authorList>
    </citation>
    <scope>NUCLEOTIDE SEQUENCE [LARGE SCALE GENOMIC DNA]</scope>
    <source>
        <strain evidence="6 7">DSM 5822</strain>
    </source>
</reference>
<organism evidence="6 7">
    <name type="scientific">Agitococcus lubricus</name>
    <dbReference type="NCBI Taxonomy" id="1077255"/>
    <lineage>
        <taxon>Bacteria</taxon>
        <taxon>Pseudomonadati</taxon>
        <taxon>Pseudomonadota</taxon>
        <taxon>Gammaproteobacteria</taxon>
        <taxon>Moraxellales</taxon>
        <taxon>Moraxellaceae</taxon>
        <taxon>Agitococcus</taxon>
    </lineage>
</organism>
<evidence type="ECO:0000313" key="6">
    <source>
        <dbReference type="EMBL" id="PTQ91245.1"/>
    </source>
</evidence>
<keyword evidence="2" id="KW-0863">Zinc-finger</keyword>
<gene>
    <name evidence="6" type="ORF">C8N29_101318</name>
</gene>
<evidence type="ECO:0000256" key="3">
    <source>
        <dbReference type="ARBA" id="ARBA00022833"/>
    </source>
</evidence>
<protein>
    <submittedName>
        <fullName evidence="6">TraR/DksA family transcriptional regulator</fullName>
    </submittedName>
</protein>
<evidence type="ECO:0000259" key="5">
    <source>
        <dbReference type="Pfam" id="PF01258"/>
    </source>
</evidence>
<dbReference type="Proteomes" id="UP000244223">
    <property type="component" value="Unassembled WGS sequence"/>
</dbReference>
<comment type="caution">
    <text evidence="4">Lacks conserved residue(s) required for the propagation of feature annotation.</text>
</comment>
<evidence type="ECO:0000256" key="2">
    <source>
        <dbReference type="ARBA" id="ARBA00022771"/>
    </source>
</evidence>
<comment type="caution">
    <text evidence="6">The sequence shown here is derived from an EMBL/GenBank/DDBJ whole genome shotgun (WGS) entry which is preliminary data.</text>
</comment>
<dbReference type="RefSeq" id="WP_107864260.1">
    <property type="nucleotide sequence ID" value="NZ_QAON01000001.1"/>
</dbReference>
<accession>A0A2T5J3Q6</accession>
<dbReference type="InterPro" id="IPR000962">
    <property type="entry name" value="Znf_DskA_TraR"/>
</dbReference>
<proteinExistence type="predicted"/>
<dbReference type="PROSITE" id="PS51128">
    <property type="entry name" value="ZF_DKSA_2"/>
    <property type="match status" value="1"/>
</dbReference>
<evidence type="ECO:0000313" key="7">
    <source>
        <dbReference type="Proteomes" id="UP000244223"/>
    </source>
</evidence>
<keyword evidence="3" id="KW-0862">Zinc</keyword>
<sequence>MTDIADVANDITEHQIKVALANHQANQPKRGGIYCDDCGEAIPPLRATLVNAIRCIECQRAFEAKARLRGK</sequence>
<dbReference type="EMBL" id="QAON01000001">
    <property type="protein sequence ID" value="PTQ91245.1"/>
    <property type="molecule type" value="Genomic_DNA"/>
</dbReference>